<organism evidence="1 2">
    <name type="scientific">Streptacidiphilus alkalitolerans</name>
    <dbReference type="NCBI Taxonomy" id="3342712"/>
    <lineage>
        <taxon>Bacteria</taxon>
        <taxon>Bacillati</taxon>
        <taxon>Actinomycetota</taxon>
        <taxon>Actinomycetes</taxon>
        <taxon>Kitasatosporales</taxon>
        <taxon>Streptomycetaceae</taxon>
        <taxon>Streptacidiphilus</taxon>
    </lineage>
</organism>
<comment type="caution">
    <text evidence="1">The sequence shown here is derived from an EMBL/GenBank/DDBJ whole genome shotgun (WGS) entry which is preliminary data.</text>
</comment>
<reference evidence="1 2" key="1">
    <citation type="submission" date="2024-09" db="EMBL/GenBank/DDBJ databases">
        <authorList>
            <person name="Lee S.D."/>
        </authorList>
    </citation>
    <scope>NUCLEOTIDE SEQUENCE [LARGE SCALE GENOMIC DNA]</scope>
    <source>
        <strain evidence="1 2">N1-3</strain>
    </source>
</reference>
<gene>
    <name evidence="1" type="ORF">ACEZDB_14405</name>
</gene>
<evidence type="ECO:0000313" key="1">
    <source>
        <dbReference type="EMBL" id="MFC1431839.1"/>
    </source>
</evidence>
<accession>A0ABV6X0P6</accession>
<evidence type="ECO:0000313" key="2">
    <source>
        <dbReference type="Proteomes" id="UP001592530"/>
    </source>
</evidence>
<sequence length="60" mass="6663">MEHANAEYKQWRPMQRYTGSREGFAGTQAAIAGLVSDRSARRATHRETSAELVLARPTAC</sequence>
<dbReference type="EMBL" id="JBHEZY010000004">
    <property type="protein sequence ID" value="MFC1431839.1"/>
    <property type="molecule type" value="Genomic_DNA"/>
</dbReference>
<evidence type="ECO:0008006" key="3">
    <source>
        <dbReference type="Google" id="ProtNLM"/>
    </source>
</evidence>
<protein>
    <recommendedName>
        <fullName evidence="3">Transposase</fullName>
    </recommendedName>
</protein>
<dbReference type="Proteomes" id="UP001592530">
    <property type="component" value="Unassembled WGS sequence"/>
</dbReference>
<dbReference type="RefSeq" id="WP_380553037.1">
    <property type="nucleotide sequence ID" value="NZ_JBHEZY010000004.1"/>
</dbReference>
<proteinExistence type="predicted"/>
<name>A0ABV6X0P6_9ACTN</name>